<dbReference type="GO" id="GO:0016887">
    <property type="term" value="F:ATP hydrolysis activity"/>
    <property type="evidence" value="ECO:0007669"/>
    <property type="project" value="InterPro"/>
</dbReference>
<dbReference type="PROSITE" id="PS50893">
    <property type="entry name" value="ABC_TRANSPORTER_2"/>
    <property type="match status" value="1"/>
</dbReference>
<gene>
    <name evidence="9" type="ORF">IED13_17475</name>
</gene>
<comment type="caution">
    <text evidence="9">The sequence shown here is derived from an EMBL/GenBank/DDBJ whole genome shotgun (WGS) entry which is preliminary data.</text>
</comment>
<comment type="similarity">
    <text evidence="2">Belongs to the ABC transporter superfamily.</text>
</comment>
<dbReference type="SMART" id="SM00382">
    <property type="entry name" value="AAA"/>
    <property type="match status" value="1"/>
</dbReference>
<dbReference type="PROSITE" id="PS00211">
    <property type="entry name" value="ABC_TRANSPORTER_1"/>
    <property type="match status" value="1"/>
</dbReference>
<keyword evidence="7" id="KW-0472">Membrane</keyword>
<dbReference type="Gene3D" id="3.40.50.300">
    <property type="entry name" value="P-loop containing nucleotide triphosphate hydrolases"/>
    <property type="match status" value="1"/>
</dbReference>
<keyword evidence="3" id="KW-0813">Transport</keyword>
<evidence type="ECO:0000313" key="9">
    <source>
        <dbReference type="EMBL" id="MBD3847494.1"/>
    </source>
</evidence>
<evidence type="ECO:0000256" key="7">
    <source>
        <dbReference type="ARBA" id="ARBA00023136"/>
    </source>
</evidence>
<dbReference type="NCBIfam" id="TIGR01727">
    <property type="entry name" value="oligo_HPY"/>
    <property type="match status" value="1"/>
</dbReference>
<keyword evidence="4" id="KW-1003">Cell membrane</keyword>
<keyword evidence="6 9" id="KW-0067">ATP-binding</keyword>
<dbReference type="InterPro" id="IPR017871">
    <property type="entry name" value="ABC_transporter-like_CS"/>
</dbReference>
<dbReference type="SUPFAM" id="SSF52540">
    <property type="entry name" value="P-loop containing nucleoside triphosphate hydrolases"/>
    <property type="match status" value="1"/>
</dbReference>
<evidence type="ECO:0000256" key="4">
    <source>
        <dbReference type="ARBA" id="ARBA00022475"/>
    </source>
</evidence>
<proteinExistence type="inferred from homology"/>
<dbReference type="InterPro" id="IPR013563">
    <property type="entry name" value="Oligopep_ABC_C"/>
</dbReference>
<dbReference type="GO" id="GO:0005886">
    <property type="term" value="C:plasma membrane"/>
    <property type="evidence" value="ECO:0007669"/>
    <property type="project" value="UniProtKB-SubCell"/>
</dbReference>
<protein>
    <submittedName>
        <fullName evidence="9">ABC transporter ATP-binding protein</fullName>
    </submittedName>
</protein>
<dbReference type="GO" id="GO:0015833">
    <property type="term" value="P:peptide transport"/>
    <property type="evidence" value="ECO:0007669"/>
    <property type="project" value="InterPro"/>
</dbReference>
<dbReference type="EMBL" id="JACXWY010000011">
    <property type="protein sequence ID" value="MBD3847494.1"/>
    <property type="molecule type" value="Genomic_DNA"/>
</dbReference>
<evidence type="ECO:0000256" key="6">
    <source>
        <dbReference type="ARBA" id="ARBA00022840"/>
    </source>
</evidence>
<dbReference type="PANTHER" id="PTHR43297">
    <property type="entry name" value="OLIGOPEPTIDE TRANSPORT ATP-BINDING PROTEIN APPD"/>
    <property type="match status" value="1"/>
</dbReference>
<dbReference type="InterPro" id="IPR003439">
    <property type="entry name" value="ABC_transporter-like_ATP-bd"/>
</dbReference>
<dbReference type="InterPro" id="IPR003593">
    <property type="entry name" value="AAA+_ATPase"/>
</dbReference>
<dbReference type="GO" id="GO:0005524">
    <property type="term" value="F:ATP binding"/>
    <property type="evidence" value="ECO:0007669"/>
    <property type="project" value="UniProtKB-KW"/>
</dbReference>
<organism evidence="9 10">
    <name type="scientific">Bosea spartocytisi</name>
    <dbReference type="NCBI Taxonomy" id="2773451"/>
    <lineage>
        <taxon>Bacteria</taxon>
        <taxon>Pseudomonadati</taxon>
        <taxon>Pseudomonadota</taxon>
        <taxon>Alphaproteobacteria</taxon>
        <taxon>Hyphomicrobiales</taxon>
        <taxon>Boseaceae</taxon>
        <taxon>Bosea</taxon>
    </lineage>
</organism>
<dbReference type="Pfam" id="PF08352">
    <property type="entry name" value="oligo_HPY"/>
    <property type="match status" value="1"/>
</dbReference>
<dbReference type="Proteomes" id="UP000619295">
    <property type="component" value="Unassembled WGS sequence"/>
</dbReference>
<dbReference type="InterPro" id="IPR050388">
    <property type="entry name" value="ABC_Ni/Peptide_Import"/>
</dbReference>
<dbReference type="PANTHER" id="PTHR43297:SF2">
    <property type="entry name" value="DIPEPTIDE TRANSPORT ATP-BINDING PROTEIN DPPD"/>
    <property type="match status" value="1"/>
</dbReference>
<evidence type="ECO:0000256" key="3">
    <source>
        <dbReference type="ARBA" id="ARBA00022448"/>
    </source>
</evidence>
<evidence type="ECO:0000259" key="8">
    <source>
        <dbReference type="PROSITE" id="PS50893"/>
    </source>
</evidence>
<dbReference type="CDD" id="cd03257">
    <property type="entry name" value="ABC_NikE_OppD_transporters"/>
    <property type="match status" value="1"/>
</dbReference>
<dbReference type="GO" id="GO:0055085">
    <property type="term" value="P:transmembrane transport"/>
    <property type="evidence" value="ECO:0007669"/>
    <property type="project" value="UniProtKB-ARBA"/>
</dbReference>
<keyword evidence="10" id="KW-1185">Reference proteome</keyword>
<dbReference type="InterPro" id="IPR027417">
    <property type="entry name" value="P-loop_NTPase"/>
</dbReference>
<dbReference type="FunFam" id="3.40.50.300:FF:000016">
    <property type="entry name" value="Oligopeptide ABC transporter ATP-binding component"/>
    <property type="match status" value="1"/>
</dbReference>
<reference evidence="9" key="1">
    <citation type="submission" date="2020-09" db="EMBL/GenBank/DDBJ databases">
        <title>Bosea spartocytisi sp. nov. a root nodule endophyte of Spartocytisus supranubius in the high mountain ecosystem fo the Teide National Park (Canary Islands, Spain).</title>
        <authorList>
            <person name="Pulido-Suarez L."/>
            <person name="Peix A."/>
            <person name="Igual J.M."/>
            <person name="Socas-Perez N."/>
            <person name="Velazquez E."/>
            <person name="Flores-Felix J.D."/>
            <person name="Leon-Barrios M."/>
        </authorList>
    </citation>
    <scope>NUCLEOTIDE SEQUENCE</scope>
    <source>
        <strain evidence="9">SSUT16</strain>
    </source>
</reference>
<keyword evidence="5" id="KW-0547">Nucleotide-binding</keyword>
<dbReference type="Pfam" id="PF00005">
    <property type="entry name" value="ABC_tran"/>
    <property type="match status" value="1"/>
</dbReference>
<evidence type="ECO:0000256" key="5">
    <source>
        <dbReference type="ARBA" id="ARBA00022741"/>
    </source>
</evidence>
<name>A0A927EAX3_9HYPH</name>
<comment type="subcellular location">
    <subcellularLocation>
        <location evidence="1">Cell inner membrane</location>
        <topology evidence="1">Peripheral membrane protein</topology>
    </subcellularLocation>
</comment>
<dbReference type="RefSeq" id="WP_191124913.1">
    <property type="nucleotide sequence ID" value="NZ_JACXWY010000011.1"/>
</dbReference>
<dbReference type="AlphaFoldDB" id="A0A927EAX3"/>
<sequence length="332" mass="35334">MKPALLDVEDLTVVYDGDDGSRVDLVAGVSFVLRAGETLGLVGESGSGKSLTALAMMDLLGPNLAAGGTITLDGRELGGLSSRQRRRLCGTELAMVFQDPMTALNPVYNIGDQIAEVLLTHRLVSRGQARARAIDLLRQVGIPDPAQRVDAYPHQLSGGMRQRVVIAIALAGDPSILIADEPTTALDVTVQAQILELLRSLRDQRGMGTILISHDLGAVAEIATHVMVMYAGQVVEHAPAASLFREPQHPYTIGLLGSLPKLGVRERRLTTIGGRVPLPGTVKSGCRFADRCPWVLETCRREAPPLLEAAADHRAACFRVPLPTADGLGGRA</sequence>
<evidence type="ECO:0000256" key="1">
    <source>
        <dbReference type="ARBA" id="ARBA00004417"/>
    </source>
</evidence>
<evidence type="ECO:0000313" key="10">
    <source>
        <dbReference type="Proteomes" id="UP000619295"/>
    </source>
</evidence>
<feature type="domain" description="ABC transporter" evidence="8">
    <location>
        <begin position="6"/>
        <end position="256"/>
    </location>
</feature>
<evidence type="ECO:0000256" key="2">
    <source>
        <dbReference type="ARBA" id="ARBA00005417"/>
    </source>
</evidence>
<accession>A0A927EAX3</accession>